<dbReference type="GeneTree" id="ENSGT00940000157441"/>
<dbReference type="InterPro" id="IPR000742">
    <property type="entry name" value="EGF"/>
</dbReference>
<evidence type="ECO:0000256" key="13">
    <source>
        <dbReference type="ARBA" id="ARBA00023180"/>
    </source>
</evidence>
<keyword evidence="10 16" id="KW-1133">Transmembrane helix</keyword>
<dbReference type="PROSITE" id="PS00022">
    <property type="entry name" value="EGF_1"/>
    <property type="match status" value="8"/>
</dbReference>
<dbReference type="SUPFAM" id="SSF57196">
    <property type="entry name" value="EGF/Laminin"/>
    <property type="match status" value="3"/>
</dbReference>
<dbReference type="FunFam" id="2.10.25.10:FF:000012">
    <property type="entry name" value="Delta-like protein"/>
    <property type="match status" value="3"/>
</dbReference>
<evidence type="ECO:0000256" key="6">
    <source>
        <dbReference type="ARBA" id="ARBA00022737"/>
    </source>
</evidence>
<evidence type="ECO:0000256" key="10">
    <source>
        <dbReference type="ARBA" id="ARBA00022989"/>
    </source>
</evidence>
<keyword evidence="7" id="KW-0221">Differentiation</keyword>
<keyword evidence="6 16" id="KW-0677">Repeat</keyword>
<evidence type="ECO:0000256" key="1">
    <source>
        <dbReference type="ARBA" id="ARBA00004479"/>
    </source>
</evidence>
<keyword evidence="21" id="KW-1185">Reference proteome</keyword>
<accession>A0AAY4AY29</accession>
<dbReference type="SMART" id="SM00179">
    <property type="entry name" value="EGF_CA"/>
    <property type="match status" value="6"/>
</dbReference>
<evidence type="ECO:0000256" key="14">
    <source>
        <dbReference type="PROSITE-ProRule" id="PRU00076"/>
    </source>
</evidence>
<dbReference type="SMART" id="SM00051">
    <property type="entry name" value="DSL"/>
    <property type="match status" value="1"/>
</dbReference>
<reference evidence="20 21" key="1">
    <citation type="submission" date="2020-06" db="EMBL/GenBank/DDBJ databases">
        <authorList>
            <consortium name="Wellcome Sanger Institute Data Sharing"/>
        </authorList>
    </citation>
    <scope>NUCLEOTIDE SEQUENCE [LARGE SCALE GENOMIC DNA]</scope>
</reference>
<dbReference type="GO" id="GO:0007417">
    <property type="term" value="P:central nervous system development"/>
    <property type="evidence" value="ECO:0007669"/>
    <property type="project" value="UniProtKB-ARBA"/>
</dbReference>
<reference evidence="20" key="3">
    <citation type="submission" date="2025-09" db="UniProtKB">
        <authorList>
            <consortium name="Ensembl"/>
        </authorList>
    </citation>
    <scope>IDENTIFICATION</scope>
</reference>
<feature type="domain" description="EGF-like" evidence="18">
    <location>
        <begin position="433"/>
        <end position="469"/>
    </location>
</feature>
<feature type="domain" description="EGF-like" evidence="18">
    <location>
        <begin position="355"/>
        <end position="393"/>
    </location>
</feature>
<comment type="caution">
    <text evidence="14">Lacks conserved residue(s) required for the propagation of feature annotation.</text>
</comment>
<dbReference type="Gene3D" id="2.60.40.3510">
    <property type="match status" value="1"/>
</dbReference>
<dbReference type="Pfam" id="PF07657">
    <property type="entry name" value="MNNL"/>
    <property type="match status" value="1"/>
</dbReference>
<dbReference type="InterPro" id="IPR009030">
    <property type="entry name" value="Growth_fac_rcpt_cys_sf"/>
</dbReference>
<dbReference type="FunFam" id="2.10.25.10:FF:000018">
    <property type="entry name" value="Delta-like 1"/>
    <property type="match status" value="1"/>
</dbReference>
<dbReference type="Ensembl" id="ENSDCDT00010012940.1">
    <property type="protein sequence ID" value="ENSDCDP00010012346.1"/>
    <property type="gene ID" value="ENSDCDG00010005492.1"/>
</dbReference>
<dbReference type="PANTHER" id="PTHR24049">
    <property type="entry name" value="CRUMBS FAMILY MEMBER"/>
    <property type="match status" value="1"/>
</dbReference>
<evidence type="ECO:0000256" key="2">
    <source>
        <dbReference type="ARBA" id="ARBA00022473"/>
    </source>
</evidence>
<comment type="function">
    <text evidence="16">Putative Notch ligand involved in the mediation of Notch signaling.</text>
</comment>
<keyword evidence="13" id="KW-0325">Glycoprotein</keyword>
<feature type="domain" description="EGF-like" evidence="18">
    <location>
        <begin position="395"/>
        <end position="431"/>
    </location>
</feature>
<evidence type="ECO:0000313" key="21">
    <source>
        <dbReference type="Proteomes" id="UP000694580"/>
    </source>
</evidence>
<feature type="transmembrane region" description="Helical" evidence="17">
    <location>
        <begin position="526"/>
        <end position="551"/>
    </location>
</feature>
<evidence type="ECO:0000256" key="11">
    <source>
        <dbReference type="ARBA" id="ARBA00023136"/>
    </source>
</evidence>
<dbReference type="GO" id="GO:0007219">
    <property type="term" value="P:Notch signaling pathway"/>
    <property type="evidence" value="ECO:0007669"/>
    <property type="project" value="InterPro"/>
</dbReference>
<evidence type="ECO:0000256" key="3">
    <source>
        <dbReference type="ARBA" id="ARBA00022536"/>
    </source>
</evidence>
<dbReference type="SUPFAM" id="SSF57184">
    <property type="entry name" value="Growth factor receptor domain"/>
    <property type="match status" value="1"/>
</dbReference>
<dbReference type="GO" id="GO:0048513">
    <property type="term" value="P:animal organ development"/>
    <property type="evidence" value="ECO:0007669"/>
    <property type="project" value="UniProtKB-ARBA"/>
</dbReference>
<dbReference type="PROSITE" id="PS00010">
    <property type="entry name" value="ASX_HYDROXYL"/>
    <property type="match status" value="2"/>
</dbReference>
<dbReference type="GO" id="GO:0016020">
    <property type="term" value="C:membrane"/>
    <property type="evidence" value="ECO:0007669"/>
    <property type="project" value="UniProtKB-SubCell"/>
</dbReference>
<evidence type="ECO:0000256" key="8">
    <source>
        <dbReference type="ARBA" id="ARBA00022837"/>
    </source>
</evidence>
<dbReference type="InterPro" id="IPR011651">
    <property type="entry name" value="Notch_ligand_N"/>
</dbReference>
<keyword evidence="4 16" id="KW-0812">Transmembrane</keyword>
<protein>
    <recommendedName>
        <fullName evidence="16">Delta-like protein</fullName>
    </recommendedName>
</protein>
<dbReference type="SMART" id="SM00181">
    <property type="entry name" value="EGF"/>
    <property type="match status" value="9"/>
</dbReference>
<dbReference type="CDD" id="cd00054">
    <property type="entry name" value="EGF_CA"/>
    <property type="match status" value="4"/>
</dbReference>
<comment type="subcellular location">
    <subcellularLocation>
        <location evidence="1 16">Membrane</location>
        <topology evidence="1 16">Single-pass type I membrane protein</topology>
    </subcellularLocation>
</comment>
<keyword evidence="12 14" id="KW-1015">Disulfide bond</keyword>
<keyword evidence="9" id="KW-0832">Ubl conjugation</keyword>
<dbReference type="PRINTS" id="PR00010">
    <property type="entry name" value="EGFBLOOD"/>
</dbReference>
<keyword evidence="5 16" id="KW-0732">Signal</keyword>
<dbReference type="InterPro" id="IPR018097">
    <property type="entry name" value="EGF_Ca-bd_CS"/>
</dbReference>
<feature type="disulfide bond" evidence="14">
    <location>
        <begin position="364"/>
        <end position="381"/>
    </location>
</feature>
<evidence type="ECO:0000256" key="16">
    <source>
        <dbReference type="RuleBase" id="RU280815"/>
    </source>
</evidence>
<dbReference type="InterPro" id="IPR001774">
    <property type="entry name" value="DSL"/>
</dbReference>
<dbReference type="PROSITE" id="PS50026">
    <property type="entry name" value="EGF_3"/>
    <property type="match status" value="7"/>
</dbReference>
<dbReference type="FunFam" id="2.10.25.10:FF:000064">
    <property type="entry name" value="Delta-like protein"/>
    <property type="match status" value="1"/>
</dbReference>
<dbReference type="InterPro" id="IPR051022">
    <property type="entry name" value="Notch_Cell-Fate_Det"/>
</dbReference>
<feature type="domain" description="EGF-like" evidence="18">
    <location>
        <begin position="317"/>
        <end position="353"/>
    </location>
</feature>
<dbReference type="GO" id="GO:0030154">
    <property type="term" value="P:cell differentiation"/>
    <property type="evidence" value="ECO:0007669"/>
    <property type="project" value="UniProtKB-KW"/>
</dbReference>
<evidence type="ECO:0000256" key="7">
    <source>
        <dbReference type="ARBA" id="ARBA00022782"/>
    </source>
</evidence>
<dbReference type="Proteomes" id="UP000694580">
    <property type="component" value="Chromosome 14"/>
</dbReference>
<feature type="disulfide bond" evidence="15">
    <location>
        <begin position="168"/>
        <end position="177"/>
    </location>
</feature>
<dbReference type="Gene3D" id="2.10.25.140">
    <property type="match status" value="1"/>
</dbReference>
<evidence type="ECO:0000313" key="20">
    <source>
        <dbReference type="Ensembl" id="ENSDCDP00010012346.1"/>
    </source>
</evidence>
<dbReference type="FunFam" id="2.10.25.10:FF:000520">
    <property type="entry name" value="Predicted protein"/>
    <property type="match status" value="1"/>
</dbReference>
<dbReference type="GO" id="GO:0005509">
    <property type="term" value="F:calcium ion binding"/>
    <property type="evidence" value="ECO:0007669"/>
    <property type="project" value="InterPro"/>
</dbReference>
<feature type="domain" description="EGF-like" evidence="18">
    <location>
        <begin position="471"/>
        <end position="508"/>
    </location>
</feature>
<dbReference type="AlphaFoldDB" id="A0AAY4AY29"/>
<name>A0AAY4AY29_9TELE</name>
<feature type="disulfide bond" evidence="14">
    <location>
        <begin position="498"/>
        <end position="507"/>
    </location>
</feature>
<evidence type="ECO:0000259" key="19">
    <source>
        <dbReference type="PROSITE" id="PS51051"/>
    </source>
</evidence>
<feature type="disulfide bond" evidence="14">
    <location>
        <begin position="421"/>
        <end position="430"/>
    </location>
</feature>
<evidence type="ECO:0000256" key="17">
    <source>
        <dbReference type="SAM" id="Phobius"/>
    </source>
</evidence>
<feature type="domain" description="EGF-like" evidence="18">
    <location>
        <begin position="211"/>
        <end position="244"/>
    </location>
</feature>
<feature type="disulfide bond" evidence="14">
    <location>
        <begin position="234"/>
        <end position="243"/>
    </location>
</feature>
<dbReference type="InterPro" id="IPR000152">
    <property type="entry name" value="EGF-type_Asp/Asn_hydroxyl_site"/>
</dbReference>
<evidence type="ECO:0000256" key="9">
    <source>
        <dbReference type="ARBA" id="ARBA00022843"/>
    </source>
</evidence>
<keyword evidence="2 16" id="KW-0217">Developmental protein</keyword>
<evidence type="ECO:0000259" key="18">
    <source>
        <dbReference type="PROSITE" id="PS50026"/>
    </source>
</evidence>
<dbReference type="FunFam" id="2.10.25.140:FF:000001">
    <property type="entry name" value="Delta-like protein"/>
    <property type="match status" value="1"/>
</dbReference>
<gene>
    <name evidence="20" type="primary">DLL4</name>
</gene>
<proteinExistence type="predicted"/>
<dbReference type="InterPro" id="IPR001881">
    <property type="entry name" value="EGF-like_Ca-bd_dom"/>
</dbReference>
<feature type="disulfide bond" evidence="14">
    <location>
        <begin position="305"/>
        <end position="314"/>
    </location>
</feature>
<reference evidence="20" key="2">
    <citation type="submission" date="2025-08" db="UniProtKB">
        <authorList>
            <consortium name="Ensembl"/>
        </authorList>
    </citation>
    <scope>IDENTIFICATION</scope>
</reference>
<dbReference type="PROSITE" id="PS01187">
    <property type="entry name" value="EGF_CA"/>
    <property type="match status" value="1"/>
</dbReference>
<dbReference type="PROSITE" id="PS51051">
    <property type="entry name" value="DSL"/>
    <property type="match status" value="1"/>
</dbReference>
<dbReference type="Gene3D" id="2.10.25.10">
    <property type="entry name" value="Laminin"/>
    <property type="match status" value="7"/>
</dbReference>
<feature type="disulfide bond" evidence="14">
    <location>
        <begin position="383"/>
        <end position="392"/>
    </location>
</feature>
<feature type="disulfide bond" evidence="14">
    <location>
        <begin position="343"/>
        <end position="352"/>
    </location>
</feature>
<evidence type="ECO:0000256" key="4">
    <source>
        <dbReference type="ARBA" id="ARBA00022692"/>
    </source>
</evidence>
<feature type="domain" description="EGF-like" evidence="18">
    <location>
        <begin position="277"/>
        <end position="315"/>
    </location>
</feature>
<keyword evidence="3 14" id="KW-0245">EGF-like domain</keyword>
<feature type="disulfide bond" evidence="15">
    <location>
        <begin position="201"/>
        <end position="210"/>
    </location>
</feature>
<keyword evidence="11 16" id="KW-0472">Membrane</keyword>
<feature type="domain" description="DSL" evidence="19">
    <location>
        <begin position="166"/>
        <end position="210"/>
    </location>
</feature>
<organism evidence="20 21">
    <name type="scientific">Denticeps clupeoides</name>
    <name type="common">denticle herring</name>
    <dbReference type="NCBI Taxonomy" id="299321"/>
    <lineage>
        <taxon>Eukaryota</taxon>
        <taxon>Metazoa</taxon>
        <taxon>Chordata</taxon>
        <taxon>Craniata</taxon>
        <taxon>Vertebrata</taxon>
        <taxon>Euteleostomi</taxon>
        <taxon>Actinopterygii</taxon>
        <taxon>Neopterygii</taxon>
        <taxon>Teleostei</taxon>
        <taxon>Clupei</taxon>
        <taxon>Clupeiformes</taxon>
        <taxon>Denticipitoidei</taxon>
        <taxon>Denticipitidae</taxon>
        <taxon>Denticeps</taxon>
    </lineage>
</organism>
<evidence type="ECO:0000256" key="12">
    <source>
        <dbReference type="ARBA" id="ARBA00023157"/>
    </source>
</evidence>
<evidence type="ECO:0000256" key="15">
    <source>
        <dbReference type="PROSITE-ProRule" id="PRU00377"/>
    </source>
</evidence>
<sequence length="689" mass="75279">ESLTSRSSSGTARLIVALLMKSPIRGSGVFELDLREFRNGGGALASGASCAPDCRTFFRVCLKNYQAVVSPGDCIFGSAVTPVLGSNSFRPPRSPVRLPLAFAWPGSFSLIVEAWHSPSADLPVDTGDRGLLIGLFAVQRRLDVGPDWSPDVQASRHTELRYSYRFVCSDNYYGDKCSKRCAPRDDRFGHYSCGPDGQLSCLAGWRGEYCEEPICSDGCSTRNGTCFRPGECVCREGWQGKFCDECKKHPSCKHGTCEQPWQCNCKEGWGGIYCDLDLNFCTHHKPCVNGATCMNTGQGSYTCSCRPGFTGVNCEFEVKECDSNPCKNGALCTDLNPGYSCTCPDGYEGSHCEHSLLTCADSPCFHNGRCRPRDSGRSYACDCPRGYTGLNCEKRVDKCLTLPCTNGGLCVIHGGNRVCSCRTGFTGQRCEINVNECAGSPCLNGGTCLDRINDYACACTQGHAGRNCEREAAECPAKPCLNGGSCFAVPGNAPICLCPVGFTGHHCEYFAVTLPSMNSRGSQDGFQWTAVLTAVVMVVLLVVLCMFFIALRHICAQRRREGGDGEAMNNVSDVQRDNLIPASQLKNTNKKVGLEVDCTSEKSNHTHKNFHLDYNSSKDIKDGQLRDDKTYNYEKSLEEKVPLSRMCSEKPECRISTICSPRDSTYQSVFVIAEERRECVIATEVSISP</sequence>
<dbReference type="Pfam" id="PF00008">
    <property type="entry name" value="EGF"/>
    <property type="match status" value="5"/>
</dbReference>
<dbReference type="Pfam" id="PF21700">
    <property type="entry name" value="EGF_DL_JAG"/>
    <property type="match status" value="1"/>
</dbReference>
<evidence type="ECO:0000256" key="5">
    <source>
        <dbReference type="ARBA" id="ARBA00022729"/>
    </source>
</evidence>
<feature type="disulfide bond" evidence="15">
    <location>
        <begin position="181"/>
        <end position="193"/>
    </location>
</feature>
<dbReference type="PROSITE" id="PS01186">
    <property type="entry name" value="EGF_2"/>
    <property type="match status" value="6"/>
</dbReference>
<dbReference type="Pfam" id="PF01414">
    <property type="entry name" value="DSL"/>
    <property type="match status" value="1"/>
</dbReference>
<keyword evidence="8" id="KW-0106">Calcium</keyword>
<feature type="disulfide bond" evidence="14">
    <location>
        <begin position="459"/>
        <end position="468"/>
    </location>
</feature>